<organism evidence="1 2">
    <name type="scientific">Choiromyces venosus 120613-1</name>
    <dbReference type="NCBI Taxonomy" id="1336337"/>
    <lineage>
        <taxon>Eukaryota</taxon>
        <taxon>Fungi</taxon>
        <taxon>Dikarya</taxon>
        <taxon>Ascomycota</taxon>
        <taxon>Pezizomycotina</taxon>
        <taxon>Pezizomycetes</taxon>
        <taxon>Pezizales</taxon>
        <taxon>Tuberaceae</taxon>
        <taxon>Choiromyces</taxon>
    </lineage>
</organism>
<dbReference type="Proteomes" id="UP000276215">
    <property type="component" value="Unassembled WGS sequence"/>
</dbReference>
<dbReference type="AlphaFoldDB" id="A0A3N4JRZ8"/>
<evidence type="ECO:0000313" key="2">
    <source>
        <dbReference type="Proteomes" id="UP000276215"/>
    </source>
</evidence>
<keyword evidence="2" id="KW-1185">Reference proteome</keyword>
<proteinExistence type="predicted"/>
<accession>A0A3N4JRZ8</accession>
<evidence type="ECO:0000313" key="1">
    <source>
        <dbReference type="EMBL" id="RPA99621.1"/>
    </source>
</evidence>
<protein>
    <submittedName>
        <fullName evidence="1">Uncharacterized protein</fullName>
    </submittedName>
</protein>
<dbReference type="EMBL" id="ML120386">
    <property type="protein sequence ID" value="RPA99621.1"/>
    <property type="molecule type" value="Genomic_DNA"/>
</dbReference>
<sequence>MDQIKQTLDQPKTIKAIIPVESGMNGPAIMPLPQMSKFDVTKISSYITRVFHQLDTQDTCSIFTSIYQCEGPVVPTFIFRLP</sequence>
<gene>
    <name evidence="1" type="ORF">L873DRAFT_897012</name>
</gene>
<reference evidence="1 2" key="1">
    <citation type="journal article" date="2018" name="Nat. Ecol. Evol.">
        <title>Pezizomycetes genomes reveal the molecular basis of ectomycorrhizal truffle lifestyle.</title>
        <authorList>
            <person name="Murat C."/>
            <person name="Payen T."/>
            <person name="Noel B."/>
            <person name="Kuo A."/>
            <person name="Morin E."/>
            <person name="Chen J."/>
            <person name="Kohler A."/>
            <person name="Krizsan K."/>
            <person name="Balestrini R."/>
            <person name="Da Silva C."/>
            <person name="Montanini B."/>
            <person name="Hainaut M."/>
            <person name="Levati E."/>
            <person name="Barry K.W."/>
            <person name="Belfiori B."/>
            <person name="Cichocki N."/>
            <person name="Clum A."/>
            <person name="Dockter R.B."/>
            <person name="Fauchery L."/>
            <person name="Guy J."/>
            <person name="Iotti M."/>
            <person name="Le Tacon F."/>
            <person name="Lindquist E.A."/>
            <person name="Lipzen A."/>
            <person name="Malagnac F."/>
            <person name="Mello A."/>
            <person name="Molinier V."/>
            <person name="Miyauchi S."/>
            <person name="Poulain J."/>
            <person name="Riccioni C."/>
            <person name="Rubini A."/>
            <person name="Sitrit Y."/>
            <person name="Splivallo R."/>
            <person name="Traeger S."/>
            <person name="Wang M."/>
            <person name="Zifcakova L."/>
            <person name="Wipf D."/>
            <person name="Zambonelli A."/>
            <person name="Paolocci F."/>
            <person name="Nowrousian M."/>
            <person name="Ottonello S."/>
            <person name="Baldrian P."/>
            <person name="Spatafora J.W."/>
            <person name="Henrissat B."/>
            <person name="Nagy L.G."/>
            <person name="Aury J.M."/>
            <person name="Wincker P."/>
            <person name="Grigoriev I.V."/>
            <person name="Bonfante P."/>
            <person name="Martin F.M."/>
        </authorList>
    </citation>
    <scope>NUCLEOTIDE SEQUENCE [LARGE SCALE GENOMIC DNA]</scope>
    <source>
        <strain evidence="1 2">120613-1</strain>
    </source>
</reference>
<name>A0A3N4JRZ8_9PEZI</name>